<feature type="binding site" description="axial binding residue" evidence="9">
    <location>
        <position position="179"/>
    </location>
    <ligand>
        <name>heme c</name>
        <dbReference type="ChEBI" id="CHEBI:61717"/>
        <label>2</label>
    </ligand>
    <ligandPart>
        <name>Fe</name>
        <dbReference type="ChEBI" id="CHEBI:18248"/>
    </ligandPart>
</feature>
<keyword evidence="2" id="KW-0813">Transport</keyword>
<dbReference type="GO" id="GO:0042597">
    <property type="term" value="C:periplasmic space"/>
    <property type="evidence" value="ECO:0007669"/>
    <property type="project" value="UniProtKB-SubCell"/>
</dbReference>
<feature type="chain" id="PRO_5001959475" evidence="10">
    <location>
        <begin position="23"/>
        <end position="202"/>
    </location>
</feature>
<evidence type="ECO:0000313" key="12">
    <source>
        <dbReference type="EMBL" id="KGM05840.1"/>
    </source>
</evidence>
<name>A0A0A0BDC8_9GAMM</name>
<protein>
    <submittedName>
        <fullName evidence="12">Cytochrome c4</fullName>
    </submittedName>
</protein>
<feature type="domain" description="Cytochrome c" evidence="11">
    <location>
        <begin position="24"/>
        <end position="102"/>
    </location>
</feature>
<keyword evidence="6" id="KW-0249">Electron transport</keyword>
<proteinExistence type="predicted"/>
<evidence type="ECO:0000256" key="7">
    <source>
        <dbReference type="ARBA" id="ARBA00023004"/>
    </source>
</evidence>
<evidence type="ECO:0000256" key="9">
    <source>
        <dbReference type="PIRSR" id="PIRSR000005-2"/>
    </source>
</evidence>
<organism evidence="12 13">
    <name type="scientific">Methylophaga thiooxydans</name>
    <dbReference type="NCBI Taxonomy" id="392484"/>
    <lineage>
        <taxon>Bacteria</taxon>
        <taxon>Pseudomonadati</taxon>
        <taxon>Pseudomonadota</taxon>
        <taxon>Gammaproteobacteria</taxon>
        <taxon>Thiotrichales</taxon>
        <taxon>Piscirickettsiaceae</taxon>
        <taxon>Methylophaga</taxon>
    </lineage>
</organism>
<keyword evidence="7 9" id="KW-0408">Iron</keyword>
<feature type="domain" description="Cytochrome c" evidence="11">
    <location>
        <begin position="111"/>
        <end position="202"/>
    </location>
</feature>
<accession>A0A0A0BDC8</accession>
<feature type="binding site" description="covalent" evidence="8">
    <location>
        <position position="132"/>
    </location>
    <ligand>
        <name>heme c</name>
        <dbReference type="ChEBI" id="CHEBI:61717"/>
        <label>2</label>
    </ligand>
</feature>
<dbReference type="Proteomes" id="UP000029999">
    <property type="component" value="Unassembled WGS sequence"/>
</dbReference>
<dbReference type="InterPro" id="IPR050597">
    <property type="entry name" value="Cytochrome_c_Oxidase_Subunit"/>
</dbReference>
<dbReference type="GO" id="GO:0020037">
    <property type="term" value="F:heme binding"/>
    <property type="evidence" value="ECO:0007669"/>
    <property type="project" value="InterPro"/>
</dbReference>
<dbReference type="AlphaFoldDB" id="A0A0A0BDC8"/>
<feature type="binding site" description="axial binding residue" evidence="9">
    <location>
        <position position="40"/>
    </location>
    <ligand>
        <name>heme c</name>
        <dbReference type="ChEBI" id="CHEBI:61717"/>
        <label>1</label>
    </ligand>
    <ligandPart>
        <name>Fe</name>
        <dbReference type="ChEBI" id="CHEBI:18248"/>
    </ligandPart>
</feature>
<evidence type="ECO:0000256" key="5">
    <source>
        <dbReference type="ARBA" id="ARBA00022764"/>
    </source>
</evidence>
<dbReference type="STRING" id="392484.LP43_2402"/>
<keyword evidence="4 9" id="KW-0479">Metal-binding</keyword>
<keyword evidence="3 8" id="KW-0349">Heme</keyword>
<evidence type="ECO:0000259" key="11">
    <source>
        <dbReference type="PROSITE" id="PS51007"/>
    </source>
</evidence>
<dbReference type="PIRSF" id="PIRSF000005">
    <property type="entry name" value="Cytochrome_c4"/>
    <property type="match status" value="1"/>
</dbReference>
<dbReference type="Gene3D" id="1.10.760.10">
    <property type="entry name" value="Cytochrome c-like domain"/>
    <property type="match status" value="2"/>
</dbReference>
<evidence type="ECO:0000313" key="13">
    <source>
        <dbReference type="Proteomes" id="UP000029999"/>
    </source>
</evidence>
<dbReference type="InterPro" id="IPR024167">
    <property type="entry name" value="Cytochrome_c4-like"/>
</dbReference>
<dbReference type="RefSeq" id="WP_036315684.1">
    <property type="nucleotide sequence ID" value="NZ_JRQD01000007.1"/>
</dbReference>
<keyword evidence="10" id="KW-0732">Signal</keyword>
<evidence type="ECO:0000256" key="3">
    <source>
        <dbReference type="ARBA" id="ARBA00022617"/>
    </source>
</evidence>
<dbReference type="PANTHER" id="PTHR33751:SF9">
    <property type="entry name" value="CYTOCHROME C4"/>
    <property type="match status" value="1"/>
</dbReference>
<evidence type="ECO:0000256" key="10">
    <source>
        <dbReference type="SAM" id="SignalP"/>
    </source>
</evidence>
<feature type="signal peptide" evidence="10">
    <location>
        <begin position="1"/>
        <end position="22"/>
    </location>
</feature>
<keyword evidence="5" id="KW-0574">Periplasm</keyword>
<gene>
    <name evidence="12" type="ORF">LP43_2402</name>
</gene>
<evidence type="ECO:0000256" key="8">
    <source>
        <dbReference type="PIRSR" id="PIRSR000005-1"/>
    </source>
</evidence>
<dbReference type="GO" id="GO:0009055">
    <property type="term" value="F:electron transfer activity"/>
    <property type="evidence" value="ECO:0007669"/>
    <property type="project" value="InterPro"/>
</dbReference>
<comment type="subcellular location">
    <subcellularLocation>
        <location evidence="1">Periplasm</location>
    </subcellularLocation>
</comment>
<comment type="caution">
    <text evidence="12">The sequence shown here is derived from an EMBL/GenBank/DDBJ whole genome shotgun (WGS) entry which is preliminary data.</text>
</comment>
<dbReference type="PANTHER" id="PTHR33751">
    <property type="entry name" value="CBB3-TYPE CYTOCHROME C OXIDASE SUBUNIT FIXP"/>
    <property type="match status" value="1"/>
</dbReference>
<evidence type="ECO:0000256" key="6">
    <source>
        <dbReference type="ARBA" id="ARBA00022982"/>
    </source>
</evidence>
<feature type="binding site" description="axial binding residue" evidence="9">
    <location>
        <position position="79"/>
    </location>
    <ligand>
        <name>heme c</name>
        <dbReference type="ChEBI" id="CHEBI:61717"/>
        <label>1</label>
    </ligand>
    <ligandPart>
        <name>Fe</name>
        <dbReference type="ChEBI" id="CHEBI:18248"/>
    </ligandPart>
</feature>
<evidence type="ECO:0000256" key="2">
    <source>
        <dbReference type="ARBA" id="ARBA00022448"/>
    </source>
</evidence>
<dbReference type="SUPFAM" id="SSF46626">
    <property type="entry name" value="Cytochrome c"/>
    <property type="match status" value="2"/>
</dbReference>
<dbReference type="Pfam" id="PF00034">
    <property type="entry name" value="Cytochrom_C"/>
    <property type="match status" value="2"/>
</dbReference>
<dbReference type="GO" id="GO:0005506">
    <property type="term" value="F:iron ion binding"/>
    <property type="evidence" value="ECO:0007669"/>
    <property type="project" value="InterPro"/>
</dbReference>
<dbReference type="InterPro" id="IPR036909">
    <property type="entry name" value="Cyt_c-like_dom_sf"/>
</dbReference>
<evidence type="ECO:0000256" key="4">
    <source>
        <dbReference type="ARBA" id="ARBA00022723"/>
    </source>
</evidence>
<dbReference type="InterPro" id="IPR009056">
    <property type="entry name" value="Cyt_c-like_dom"/>
</dbReference>
<dbReference type="EMBL" id="JRQD01000007">
    <property type="protein sequence ID" value="KGM05840.1"/>
    <property type="molecule type" value="Genomic_DNA"/>
</dbReference>
<feature type="binding site" description="axial binding residue" evidence="9">
    <location>
        <position position="136"/>
    </location>
    <ligand>
        <name>heme c</name>
        <dbReference type="ChEBI" id="CHEBI:61717"/>
        <label>2</label>
    </ligand>
    <ligandPart>
        <name>Fe</name>
        <dbReference type="ChEBI" id="CHEBI:18248"/>
    </ligandPart>
</feature>
<evidence type="ECO:0000256" key="1">
    <source>
        <dbReference type="ARBA" id="ARBA00004418"/>
    </source>
</evidence>
<dbReference type="InterPro" id="IPR008168">
    <property type="entry name" value="Cyt_C_IC"/>
</dbReference>
<sequence>MKKMLMTAVLGMALSMTSAVMAAGNVAAGKGKAAVCATCHGTDGNSLSDAFPKLAGQHEGYIVKQLMEFKSGARQNALMAPMVANLTEQDMADLGAYFASQKTAPGAVSEELLAAGEQIYRGGNKETGVPACMACHGPNGNGIPAADWPKLSGQYSSYIETQLHAFAKGERNNSPNGMMADIASKMSDAEIKAVSAYVFGLK</sequence>
<dbReference type="PRINTS" id="PR00605">
    <property type="entry name" value="CYTCHROMECIC"/>
</dbReference>
<feature type="binding site" description="covalent" evidence="8">
    <location>
        <position position="39"/>
    </location>
    <ligand>
        <name>heme c</name>
        <dbReference type="ChEBI" id="CHEBI:61717"/>
        <label>1</label>
    </ligand>
</feature>
<comment type="PTM">
    <text evidence="8">Binds 2 heme c groups covalently per subunit.</text>
</comment>
<dbReference type="PROSITE" id="PS51007">
    <property type="entry name" value="CYTC"/>
    <property type="match status" value="2"/>
</dbReference>
<reference evidence="12 13" key="1">
    <citation type="submission" date="2014-09" db="EMBL/GenBank/DDBJ databases">
        <authorList>
            <person name="Grob C."/>
            <person name="Taubert M."/>
            <person name="Howat A.M."/>
            <person name="Burns O.J."/>
            <person name="Dixon J.L."/>
            <person name="Chen Y."/>
            <person name="Murrell J.C."/>
        </authorList>
    </citation>
    <scope>NUCLEOTIDE SEQUENCE [LARGE SCALE GENOMIC DNA]</scope>
    <source>
        <strain evidence="12">L4</strain>
    </source>
</reference>
<feature type="binding site" description="covalent" evidence="8">
    <location>
        <position position="36"/>
    </location>
    <ligand>
        <name>heme c</name>
        <dbReference type="ChEBI" id="CHEBI:61717"/>
        <label>1</label>
    </ligand>
</feature>
<feature type="binding site" description="covalent" evidence="8">
    <location>
        <position position="135"/>
    </location>
    <ligand>
        <name>heme c</name>
        <dbReference type="ChEBI" id="CHEBI:61717"/>
        <label>2</label>
    </ligand>
</feature>